<accession>A0A841KXD7</accession>
<gene>
    <name evidence="9" type="ORF">HNQ80_000910</name>
</gene>
<feature type="transmembrane region" description="Helical" evidence="7">
    <location>
        <begin position="120"/>
        <end position="138"/>
    </location>
</feature>
<feature type="transmembrane region" description="Helical" evidence="7">
    <location>
        <begin position="199"/>
        <end position="220"/>
    </location>
</feature>
<keyword evidence="2" id="KW-1003">Cell membrane</keyword>
<organism evidence="9 10">
    <name type="scientific">Anaerosolibacter carboniphilus</name>
    <dbReference type="NCBI Taxonomy" id="1417629"/>
    <lineage>
        <taxon>Bacteria</taxon>
        <taxon>Bacillati</taxon>
        <taxon>Bacillota</taxon>
        <taxon>Clostridia</taxon>
        <taxon>Peptostreptococcales</taxon>
        <taxon>Thermotaleaceae</taxon>
        <taxon>Anaerosolibacter</taxon>
    </lineage>
</organism>
<dbReference type="InterPro" id="IPR010619">
    <property type="entry name" value="ThrE-like_N"/>
</dbReference>
<evidence type="ECO:0000313" key="9">
    <source>
        <dbReference type="EMBL" id="MBB6214825.1"/>
    </source>
</evidence>
<dbReference type="InterPro" id="IPR050539">
    <property type="entry name" value="ThrE_Dicarb/AminoAcid_Exp"/>
</dbReference>
<feature type="transmembrane region" description="Helical" evidence="7">
    <location>
        <begin position="173"/>
        <end position="193"/>
    </location>
</feature>
<dbReference type="GO" id="GO:0015744">
    <property type="term" value="P:succinate transport"/>
    <property type="evidence" value="ECO:0007669"/>
    <property type="project" value="TreeGrafter"/>
</dbReference>
<feature type="transmembrane region" description="Helical" evidence="7">
    <location>
        <begin position="232"/>
        <end position="253"/>
    </location>
</feature>
<dbReference type="EMBL" id="JACHEN010000004">
    <property type="protein sequence ID" value="MBB6214825.1"/>
    <property type="molecule type" value="Genomic_DNA"/>
</dbReference>
<keyword evidence="5 7" id="KW-0472">Membrane</keyword>
<keyword evidence="4 7" id="KW-1133">Transmembrane helix</keyword>
<evidence type="ECO:0000313" key="10">
    <source>
        <dbReference type="Proteomes" id="UP000579281"/>
    </source>
</evidence>
<evidence type="ECO:0000256" key="7">
    <source>
        <dbReference type="SAM" id="Phobius"/>
    </source>
</evidence>
<comment type="caution">
    <text evidence="9">The sequence shown here is derived from an EMBL/GenBank/DDBJ whole genome shotgun (WGS) entry which is preliminary data.</text>
</comment>
<proteinExistence type="inferred from homology"/>
<evidence type="ECO:0000256" key="4">
    <source>
        <dbReference type="ARBA" id="ARBA00022989"/>
    </source>
</evidence>
<dbReference type="GO" id="GO:0022857">
    <property type="term" value="F:transmembrane transporter activity"/>
    <property type="evidence" value="ECO:0007669"/>
    <property type="project" value="InterPro"/>
</dbReference>
<keyword evidence="3 7" id="KW-0812">Transmembrane</keyword>
<dbReference type="PANTHER" id="PTHR34390">
    <property type="entry name" value="UPF0442 PROTEIN YJJB-RELATED"/>
    <property type="match status" value="1"/>
</dbReference>
<evidence type="ECO:0000256" key="6">
    <source>
        <dbReference type="ARBA" id="ARBA00034125"/>
    </source>
</evidence>
<evidence type="ECO:0000259" key="8">
    <source>
        <dbReference type="Pfam" id="PF06738"/>
    </source>
</evidence>
<sequence>MIIDRRSVLSLAIYAGEIMLKNGAETYRVEDTIVRICKAYDISNVESFVTPTGIFITVDSENDHQEPITFIKRIKSRTIDLSKVSKVNTFSRSLTDSKNSIEDGIEVLKDIESFPTYPKYIRVFCAGLASAFFGVLLGAGILDFLSSFTISMIVFIIVNYLDQHQANFFIQNALGSAIASALALLFVYFGFGINLDKIIISSIMILLPGVAITNAVRDSISGDLISGTARGVEALITAISIASGVGIIMNLWIHTFGGRF</sequence>
<comment type="subcellular location">
    <subcellularLocation>
        <location evidence="1">Cell membrane</location>
        <topology evidence="1">Multi-pass membrane protein</topology>
    </subcellularLocation>
</comment>
<dbReference type="AlphaFoldDB" id="A0A841KXD7"/>
<dbReference type="GO" id="GO:0005886">
    <property type="term" value="C:plasma membrane"/>
    <property type="evidence" value="ECO:0007669"/>
    <property type="project" value="UniProtKB-SubCell"/>
</dbReference>
<evidence type="ECO:0000256" key="3">
    <source>
        <dbReference type="ARBA" id="ARBA00022692"/>
    </source>
</evidence>
<keyword evidence="10" id="KW-1185">Reference proteome</keyword>
<dbReference type="Pfam" id="PF06738">
    <property type="entry name" value="ThrE"/>
    <property type="match status" value="1"/>
</dbReference>
<protein>
    <submittedName>
        <fullName evidence="9">Uncharacterized membrane protein YjjP (DUF1212 family)</fullName>
    </submittedName>
</protein>
<evidence type="ECO:0000256" key="2">
    <source>
        <dbReference type="ARBA" id="ARBA00022475"/>
    </source>
</evidence>
<comment type="similarity">
    <text evidence="6">Belongs to the ThrE exporter (TC 2.A.79) family.</text>
</comment>
<evidence type="ECO:0000256" key="1">
    <source>
        <dbReference type="ARBA" id="ARBA00004651"/>
    </source>
</evidence>
<evidence type="ECO:0000256" key="5">
    <source>
        <dbReference type="ARBA" id="ARBA00023136"/>
    </source>
</evidence>
<dbReference type="RefSeq" id="WP_184308567.1">
    <property type="nucleotide sequence ID" value="NZ_JACHEN010000004.1"/>
</dbReference>
<dbReference type="PANTHER" id="PTHR34390:SF2">
    <property type="entry name" value="SUCCINATE TRANSPORTER SUBUNIT YJJP-RELATED"/>
    <property type="match status" value="1"/>
</dbReference>
<dbReference type="Proteomes" id="UP000579281">
    <property type="component" value="Unassembled WGS sequence"/>
</dbReference>
<reference evidence="9 10" key="1">
    <citation type="submission" date="2020-08" db="EMBL/GenBank/DDBJ databases">
        <title>Genomic Encyclopedia of Type Strains, Phase IV (KMG-IV): sequencing the most valuable type-strain genomes for metagenomic binning, comparative biology and taxonomic classification.</title>
        <authorList>
            <person name="Goeker M."/>
        </authorList>
    </citation>
    <scope>NUCLEOTIDE SEQUENCE [LARGE SCALE GENOMIC DNA]</scope>
    <source>
        <strain evidence="9 10">DSM 103526</strain>
    </source>
</reference>
<feature type="domain" description="Threonine/serine exporter-like N-terminal" evidence="8">
    <location>
        <begin position="11"/>
        <end position="251"/>
    </location>
</feature>
<name>A0A841KXD7_9FIRM</name>